<dbReference type="Proteomes" id="UP001209701">
    <property type="component" value="Unassembled WGS sequence"/>
</dbReference>
<protein>
    <recommendedName>
        <fullName evidence="4">DUF308 domain-containing protein</fullName>
    </recommendedName>
</protein>
<comment type="caution">
    <text evidence="2">The sequence shown here is derived from an EMBL/GenBank/DDBJ whole genome shotgun (WGS) entry which is preliminary data.</text>
</comment>
<proteinExistence type="predicted"/>
<feature type="transmembrane region" description="Helical" evidence="1">
    <location>
        <begin position="26"/>
        <end position="46"/>
    </location>
</feature>
<evidence type="ECO:0000313" key="3">
    <source>
        <dbReference type="Proteomes" id="UP001209701"/>
    </source>
</evidence>
<dbReference type="RefSeq" id="WP_263573356.1">
    <property type="nucleotide sequence ID" value="NZ_JAJIRN010000010.1"/>
</dbReference>
<dbReference type="EMBL" id="JAJIRN010000010">
    <property type="protein sequence ID" value="MCV2370767.1"/>
    <property type="molecule type" value="Genomic_DNA"/>
</dbReference>
<evidence type="ECO:0000313" key="2">
    <source>
        <dbReference type="EMBL" id="MCV2370767.1"/>
    </source>
</evidence>
<keyword evidence="3" id="KW-1185">Reference proteome</keyword>
<keyword evidence="1" id="KW-0472">Membrane</keyword>
<evidence type="ECO:0000256" key="1">
    <source>
        <dbReference type="SAM" id="Phobius"/>
    </source>
</evidence>
<feature type="transmembrane region" description="Helical" evidence="1">
    <location>
        <begin position="165"/>
        <end position="182"/>
    </location>
</feature>
<dbReference type="InterPro" id="IPR053824">
    <property type="entry name" value="DUF7010"/>
</dbReference>
<sequence length="204" mass="22523">MSQPASASSKPGTLEQQREEYASRRFLAMPLAGTIAWTIIGLVGWLGTPYQAVMTLYFGAGAIFYLGVLLSRFTGENLLAKNKPKSDFDKLFISTVMMSLLVFAIALPWAAQDHRSVPLSIGILAGLMWLPFGWVIQHWIGAFHAIARTLSIVAAWYAFPGQRFVLIPAIIVAIYIVSIVVLERRWRRANGRSGFSRSAPPIIA</sequence>
<feature type="transmembrane region" description="Helical" evidence="1">
    <location>
        <begin position="142"/>
        <end position="159"/>
    </location>
</feature>
<evidence type="ECO:0008006" key="4">
    <source>
        <dbReference type="Google" id="ProtNLM"/>
    </source>
</evidence>
<feature type="transmembrane region" description="Helical" evidence="1">
    <location>
        <begin position="91"/>
        <end position="111"/>
    </location>
</feature>
<reference evidence="2 3" key="1">
    <citation type="submission" date="2021-11" db="EMBL/GenBank/DDBJ databases">
        <authorList>
            <person name="Liang Q."/>
            <person name="Mou H."/>
            <person name="Liu Z."/>
        </authorList>
    </citation>
    <scope>NUCLEOTIDE SEQUENCE [LARGE SCALE GENOMIC DNA]</scope>
    <source>
        <strain evidence="2 3">CHU3</strain>
    </source>
</reference>
<keyword evidence="1" id="KW-1133">Transmembrane helix</keyword>
<accession>A0ABT2YL88</accession>
<organism evidence="2 3">
    <name type="scientific">Roseateles oligotrophus</name>
    <dbReference type="NCBI Taxonomy" id="1769250"/>
    <lineage>
        <taxon>Bacteria</taxon>
        <taxon>Pseudomonadati</taxon>
        <taxon>Pseudomonadota</taxon>
        <taxon>Betaproteobacteria</taxon>
        <taxon>Burkholderiales</taxon>
        <taxon>Sphaerotilaceae</taxon>
        <taxon>Roseateles</taxon>
    </lineage>
</organism>
<gene>
    <name evidence="2" type="ORF">LNV07_21995</name>
</gene>
<name>A0ABT2YL88_9BURK</name>
<keyword evidence="1" id="KW-0812">Transmembrane</keyword>
<feature type="transmembrane region" description="Helical" evidence="1">
    <location>
        <begin position="52"/>
        <end position="70"/>
    </location>
</feature>
<feature type="transmembrane region" description="Helical" evidence="1">
    <location>
        <begin position="117"/>
        <end position="135"/>
    </location>
</feature>
<dbReference type="Pfam" id="PF22765">
    <property type="entry name" value="DUF7010"/>
    <property type="match status" value="1"/>
</dbReference>